<feature type="transmembrane region" description="Helical" evidence="2">
    <location>
        <begin position="891"/>
        <end position="915"/>
    </location>
</feature>
<dbReference type="SUPFAM" id="SSF53448">
    <property type="entry name" value="Nucleotide-diphospho-sugar transferases"/>
    <property type="match status" value="1"/>
</dbReference>
<organism evidence="5 6">
    <name type="scientific">Plectosphaerella cucumerina</name>
    <dbReference type="NCBI Taxonomy" id="40658"/>
    <lineage>
        <taxon>Eukaryota</taxon>
        <taxon>Fungi</taxon>
        <taxon>Dikarya</taxon>
        <taxon>Ascomycota</taxon>
        <taxon>Pezizomycotina</taxon>
        <taxon>Sordariomycetes</taxon>
        <taxon>Hypocreomycetidae</taxon>
        <taxon>Glomerellales</taxon>
        <taxon>Plectosphaerellaceae</taxon>
        <taxon>Plectosphaerella</taxon>
    </lineage>
</organism>
<comment type="caution">
    <text evidence="5">The sequence shown here is derived from an EMBL/GenBank/DDBJ whole genome shotgun (WGS) entry which is preliminary data.</text>
</comment>
<feature type="transmembrane region" description="Helical" evidence="2">
    <location>
        <begin position="765"/>
        <end position="786"/>
    </location>
</feature>
<keyword evidence="2" id="KW-0812">Transmembrane</keyword>
<feature type="domain" description="DUF7928" evidence="4">
    <location>
        <begin position="95"/>
        <end position="250"/>
    </location>
</feature>
<accession>A0A8K0T9F3</accession>
<keyword evidence="6" id="KW-1185">Reference proteome</keyword>
<feature type="transmembrane region" description="Helical" evidence="2">
    <location>
        <begin position="286"/>
        <end position="304"/>
    </location>
</feature>
<sequence>MKAFKNYFIAKPPGSSGGLPAATSQDRASIHSAPSKEPSRTTETPAWASSSSSWAEAGPSRRQKGPLGRDRPSYCGSETSRQWGNEPQTEMSDLRAEVMVQNIWQDQLRRVFVSGYDGEEGVILKKARGDYICAPAGLAEVSEGFFESICQLNVSVAVTVNSPVIQSIMQHLPSHVKSLPVSNGLHLQVLDGMKDLPRCHKHHFAAFIRSPSKLVVWDDHPETVLLRAETLEQMIVRYIWRLVEEDEEEEEDGKQSKKATTPAMMSAIDLEPGEEEQVRRVKCTSCMIVAGALCLEISCLGLGWRMLSLEVAVDRYYLRLLIALASPFTLFLSLFFFLVIVANLVQVFGPTSCVTTNSKNYSGRPPPRIARAPGQLPHVTIQMPVYKEGLNPVIKPTVLSIKAAISTYEMQGGSANIFVNDDGMQLVSAEQAQARRDFYEEHNIGWVARPKHDPRPVDPDTRPFFRRGRFKKASNMNYGLGVTNRIEDRLGQIERPEKWTQKDEDTAYRRCLEEVLLEDEGRTLAEGNIRMGDYILLIDSDTRVPADCLLDAVSEMENSPEVAIIQYTSGVMNVSDSFFEKGVTWFTNMIYTSITFTVSMGDVPPFVGHNAILRWSALQDAASYTCIHDGTEKFWSESHVSEDFDMALRLQTAGYQLRFAAYTGGGFQEGVSLTVYDELMRWEKYAYGVSELLFEPFRRWPTKGPFTPLFRRFIRSDIHFFKKCTMMGYISTYYAIGLAWPMTTANYFITGWFAGYYDKFYLDSFAITCSVVFVFPIASNVCLAVLRYRLGHDSILGALWTNIKWTPLFTVFLGGISLHVSKALLCHMFGIDIQWGATSKEAERCNFLEEVPKIARGFWATFVFVFLVVALLVCGATAFPRDWRITDFASIFPLAAQAFCHFSLPVLLNPALMMFSF</sequence>
<name>A0A8K0T9F3_9PEZI</name>
<feature type="compositionally biased region" description="Low complexity" evidence="1">
    <location>
        <begin position="42"/>
        <end position="60"/>
    </location>
</feature>
<gene>
    <name evidence="5" type="ORF">B0T11DRAFT_230525</name>
</gene>
<evidence type="ECO:0000313" key="5">
    <source>
        <dbReference type="EMBL" id="KAH7354343.1"/>
    </source>
</evidence>
<dbReference type="InterPro" id="IPR029044">
    <property type="entry name" value="Nucleotide-diphossugar_trans"/>
</dbReference>
<feature type="transmembrane region" description="Helical" evidence="2">
    <location>
        <begin position="316"/>
        <end position="342"/>
    </location>
</feature>
<dbReference type="InterPro" id="IPR057688">
    <property type="entry name" value="DUF7928"/>
</dbReference>
<keyword evidence="2" id="KW-1133">Transmembrane helix</keyword>
<dbReference type="Pfam" id="PF25550">
    <property type="entry name" value="DUF7928"/>
    <property type="match status" value="1"/>
</dbReference>
<dbReference type="PANTHER" id="PTHR35408">
    <property type="entry name" value="CHROMOSOME 15, WHOLE GENOME SHOTGUN SEQUENCE"/>
    <property type="match status" value="1"/>
</dbReference>
<dbReference type="AlphaFoldDB" id="A0A8K0T9F3"/>
<keyword evidence="2" id="KW-0472">Membrane</keyword>
<evidence type="ECO:0000313" key="6">
    <source>
        <dbReference type="Proteomes" id="UP000813385"/>
    </source>
</evidence>
<protein>
    <submittedName>
        <fullName evidence="5">Glycosyl transferase family group 2-domain-containing protein</fullName>
    </submittedName>
</protein>
<dbReference type="InterPro" id="IPR001173">
    <property type="entry name" value="Glyco_trans_2-like"/>
</dbReference>
<dbReference type="EMBL" id="JAGPXD010000005">
    <property type="protein sequence ID" value="KAH7354343.1"/>
    <property type="molecule type" value="Genomic_DNA"/>
</dbReference>
<dbReference type="Gene3D" id="3.90.550.10">
    <property type="entry name" value="Spore Coat Polysaccharide Biosynthesis Protein SpsA, Chain A"/>
    <property type="match status" value="1"/>
</dbReference>
<feature type="transmembrane region" description="Helical" evidence="2">
    <location>
        <begin position="858"/>
        <end position="879"/>
    </location>
</feature>
<dbReference type="Proteomes" id="UP000813385">
    <property type="component" value="Unassembled WGS sequence"/>
</dbReference>
<feature type="transmembrane region" description="Helical" evidence="2">
    <location>
        <begin position="807"/>
        <end position="830"/>
    </location>
</feature>
<feature type="domain" description="Glycosyltransferase 2-like" evidence="3">
    <location>
        <begin position="534"/>
        <end position="744"/>
    </location>
</feature>
<evidence type="ECO:0000259" key="3">
    <source>
        <dbReference type="Pfam" id="PF13632"/>
    </source>
</evidence>
<dbReference type="Pfam" id="PF13632">
    <property type="entry name" value="Glyco_trans_2_3"/>
    <property type="match status" value="1"/>
</dbReference>
<feature type="compositionally biased region" description="Polar residues" evidence="1">
    <location>
        <begin position="76"/>
        <end position="90"/>
    </location>
</feature>
<feature type="transmembrane region" description="Helical" evidence="2">
    <location>
        <begin position="732"/>
        <end position="753"/>
    </location>
</feature>
<evidence type="ECO:0000256" key="2">
    <source>
        <dbReference type="SAM" id="Phobius"/>
    </source>
</evidence>
<reference evidence="5" key="1">
    <citation type="journal article" date="2021" name="Nat. Commun.">
        <title>Genetic determinants of endophytism in the Arabidopsis root mycobiome.</title>
        <authorList>
            <person name="Mesny F."/>
            <person name="Miyauchi S."/>
            <person name="Thiergart T."/>
            <person name="Pickel B."/>
            <person name="Atanasova L."/>
            <person name="Karlsson M."/>
            <person name="Huettel B."/>
            <person name="Barry K.W."/>
            <person name="Haridas S."/>
            <person name="Chen C."/>
            <person name="Bauer D."/>
            <person name="Andreopoulos W."/>
            <person name="Pangilinan J."/>
            <person name="LaButti K."/>
            <person name="Riley R."/>
            <person name="Lipzen A."/>
            <person name="Clum A."/>
            <person name="Drula E."/>
            <person name="Henrissat B."/>
            <person name="Kohler A."/>
            <person name="Grigoriev I.V."/>
            <person name="Martin F.M."/>
            <person name="Hacquard S."/>
        </authorList>
    </citation>
    <scope>NUCLEOTIDE SEQUENCE</scope>
    <source>
        <strain evidence="5">MPI-CAGE-AT-0016</strain>
    </source>
</reference>
<keyword evidence="5" id="KW-0808">Transferase</keyword>
<evidence type="ECO:0000259" key="4">
    <source>
        <dbReference type="Pfam" id="PF25550"/>
    </source>
</evidence>
<proteinExistence type="predicted"/>
<dbReference type="OrthoDB" id="38531at2759"/>
<dbReference type="GO" id="GO:0016740">
    <property type="term" value="F:transferase activity"/>
    <property type="evidence" value="ECO:0007669"/>
    <property type="project" value="UniProtKB-KW"/>
</dbReference>
<feature type="region of interest" description="Disordered" evidence="1">
    <location>
        <begin position="1"/>
        <end position="90"/>
    </location>
</feature>
<dbReference type="PANTHER" id="PTHR35408:SF1">
    <property type="entry name" value="GLYCOSYLTRANSFERASE 2-LIKE DOMAIN-CONTAINING PROTEIN"/>
    <property type="match status" value="1"/>
</dbReference>
<evidence type="ECO:0000256" key="1">
    <source>
        <dbReference type="SAM" id="MobiDB-lite"/>
    </source>
</evidence>